<feature type="domain" description="BON" evidence="1">
    <location>
        <begin position="8"/>
        <end position="71"/>
    </location>
</feature>
<dbReference type="EMBL" id="CP036298">
    <property type="protein sequence ID" value="QDV27657.1"/>
    <property type="molecule type" value="Genomic_DNA"/>
</dbReference>
<name>A0A518GGG6_9BACT</name>
<proteinExistence type="predicted"/>
<dbReference type="Gene3D" id="3.30.1340.30">
    <property type="match status" value="1"/>
</dbReference>
<accession>A0A518GGG6</accession>
<dbReference type="Proteomes" id="UP000318017">
    <property type="component" value="Chromosome"/>
</dbReference>
<dbReference type="RefSeq" id="WP_145085378.1">
    <property type="nucleotide sequence ID" value="NZ_CP036298.1"/>
</dbReference>
<organism evidence="2 3">
    <name type="scientific">Aureliella helgolandensis</name>
    <dbReference type="NCBI Taxonomy" id="2527968"/>
    <lineage>
        <taxon>Bacteria</taxon>
        <taxon>Pseudomonadati</taxon>
        <taxon>Planctomycetota</taxon>
        <taxon>Planctomycetia</taxon>
        <taxon>Pirellulales</taxon>
        <taxon>Pirellulaceae</taxon>
        <taxon>Aureliella</taxon>
    </lineage>
</organism>
<dbReference type="Pfam" id="PF04972">
    <property type="entry name" value="BON"/>
    <property type="match status" value="1"/>
</dbReference>
<evidence type="ECO:0000313" key="2">
    <source>
        <dbReference type="EMBL" id="QDV27657.1"/>
    </source>
</evidence>
<dbReference type="OrthoDB" id="214050at2"/>
<protein>
    <submittedName>
        <fullName evidence="2">BON domain protein</fullName>
    </submittedName>
</protein>
<keyword evidence="3" id="KW-1185">Reference proteome</keyword>
<dbReference type="AlphaFoldDB" id="A0A518GGG6"/>
<evidence type="ECO:0000313" key="3">
    <source>
        <dbReference type="Proteomes" id="UP000318017"/>
    </source>
</evidence>
<dbReference type="InterPro" id="IPR007055">
    <property type="entry name" value="BON_dom"/>
</dbReference>
<sequence length="72" mass="8057">MIDSGFRDVTGQIQDLLAESPIADVRRIRVEQDGNRVLLHGQVHSFYAKQMAQETVRRAGQGLHIVNSVNVD</sequence>
<reference evidence="2 3" key="1">
    <citation type="submission" date="2019-02" db="EMBL/GenBank/DDBJ databases">
        <title>Deep-cultivation of Planctomycetes and their phenomic and genomic characterization uncovers novel biology.</title>
        <authorList>
            <person name="Wiegand S."/>
            <person name="Jogler M."/>
            <person name="Boedeker C."/>
            <person name="Pinto D."/>
            <person name="Vollmers J."/>
            <person name="Rivas-Marin E."/>
            <person name="Kohn T."/>
            <person name="Peeters S.H."/>
            <person name="Heuer A."/>
            <person name="Rast P."/>
            <person name="Oberbeckmann S."/>
            <person name="Bunk B."/>
            <person name="Jeske O."/>
            <person name="Meyerdierks A."/>
            <person name="Storesund J.E."/>
            <person name="Kallscheuer N."/>
            <person name="Luecker S."/>
            <person name="Lage O.M."/>
            <person name="Pohl T."/>
            <person name="Merkel B.J."/>
            <person name="Hornburger P."/>
            <person name="Mueller R.-W."/>
            <person name="Bruemmer F."/>
            <person name="Labrenz M."/>
            <person name="Spormann A.M."/>
            <person name="Op den Camp H."/>
            <person name="Overmann J."/>
            <person name="Amann R."/>
            <person name="Jetten M.S.M."/>
            <person name="Mascher T."/>
            <person name="Medema M.H."/>
            <person name="Devos D.P."/>
            <person name="Kaster A.-K."/>
            <person name="Ovreas L."/>
            <person name="Rohde M."/>
            <person name="Galperin M.Y."/>
            <person name="Jogler C."/>
        </authorList>
    </citation>
    <scope>NUCLEOTIDE SEQUENCE [LARGE SCALE GENOMIC DNA]</scope>
    <source>
        <strain evidence="2 3">Q31a</strain>
    </source>
</reference>
<evidence type="ECO:0000259" key="1">
    <source>
        <dbReference type="Pfam" id="PF04972"/>
    </source>
</evidence>
<dbReference type="KEGG" id="ahel:Q31a_60500"/>
<gene>
    <name evidence="2" type="ORF">Q31a_60500</name>
</gene>